<accession>A0A1F6EG44</accession>
<dbReference type="PANTHER" id="PTHR15004:SF0">
    <property type="entry name" value="GLUTAMYL-TRNA(GLN) AMIDOTRANSFERASE SUBUNIT C, MITOCHONDRIAL"/>
    <property type="match status" value="1"/>
</dbReference>
<dbReference type="PANTHER" id="PTHR15004">
    <property type="entry name" value="GLUTAMYL-TRNA(GLN) AMIDOTRANSFERASE SUBUNIT C, MITOCHONDRIAL"/>
    <property type="match status" value="1"/>
</dbReference>
<dbReference type="InterPro" id="IPR036113">
    <property type="entry name" value="Asp/Glu-ADT_sf_sub_c"/>
</dbReference>
<dbReference type="AlphaFoldDB" id="A0A1F6EG44"/>
<proteinExistence type="predicted"/>
<reference evidence="1 2" key="1">
    <citation type="journal article" date="2016" name="Nat. Commun.">
        <title>Thousands of microbial genomes shed light on interconnected biogeochemical processes in an aquifer system.</title>
        <authorList>
            <person name="Anantharaman K."/>
            <person name="Brown C.T."/>
            <person name="Hug L.A."/>
            <person name="Sharon I."/>
            <person name="Castelle C.J."/>
            <person name="Probst A.J."/>
            <person name="Thomas B.C."/>
            <person name="Singh A."/>
            <person name="Wilkins M.J."/>
            <person name="Karaoz U."/>
            <person name="Brodie E.L."/>
            <person name="Williams K.H."/>
            <person name="Hubbard S.S."/>
            <person name="Banfield J.F."/>
        </authorList>
    </citation>
    <scope>NUCLEOTIDE SEQUENCE [LARGE SCALE GENOMIC DNA]</scope>
</reference>
<dbReference type="EMBL" id="MFLY01000038">
    <property type="protein sequence ID" value="OGG72603.1"/>
    <property type="molecule type" value="Genomic_DNA"/>
</dbReference>
<dbReference type="InterPro" id="IPR003837">
    <property type="entry name" value="GatC"/>
</dbReference>
<name>A0A1F6EG44_9BACT</name>
<evidence type="ECO:0000313" key="2">
    <source>
        <dbReference type="Proteomes" id="UP000177306"/>
    </source>
</evidence>
<dbReference type="Gene3D" id="1.10.20.60">
    <property type="entry name" value="Glu-tRNAGln amidotransferase C subunit, N-terminal domain"/>
    <property type="match status" value="1"/>
</dbReference>
<dbReference type="GO" id="GO:0030956">
    <property type="term" value="C:glutamyl-tRNA(Gln) amidotransferase complex"/>
    <property type="evidence" value="ECO:0007669"/>
    <property type="project" value="TreeGrafter"/>
</dbReference>
<protein>
    <recommendedName>
        <fullName evidence="3">Aspartyl/glutamyl-tRNA(Asn/Gln) amidotransferase subunit C</fullName>
    </recommendedName>
</protein>
<dbReference type="GO" id="GO:0070681">
    <property type="term" value="P:glutaminyl-tRNAGln biosynthesis via transamidation"/>
    <property type="evidence" value="ECO:0007669"/>
    <property type="project" value="TreeGrafter"/>
</dbReference>
<dbReference type="GO" id="GO:0006450">
    <property type="term" value="P:regulation of translational fidelity"/>
    <property type="evidence" value="ECO:0007669"/>
    <property type="project" value="InterPro"/>
</dbReference>
<dbReference type="Proteomes" id="UP000177306">
    <property type="component" value="Unassembled WGS sequence"/>
</dbReference>
<dbReference type="SUPFAM" id="SSF141000">
    <property type="entry name" value="Glu-tRNAGln amidotransferase C subunit"/>
    <property type="match status" value="1"/>
</dbReference>
<gene>
    <name evidence="1" type="ORF">A3A38_02935</name>
</gene>
<organism evidence="1 2">
    <name type="scientific">Candidatus Kaiserbacteria bacterium RIFCSPLOWO2_01_FULL_53_17</name>
    <dbReference type="NCBI Taxonomy" id="1798511"/>
    <lineage>
        <taxon>Bacteria</taxon>
        <taxon>Candidatus Kaiseribacteriota</taxon>
    </lineage>
</organism>
<sequence>MADIDKKDIAHLAALARIRIADADIPKIADKLARIVQYVSEIKDATPELRGGVVEAGELRNVMREDGAPHETGMHTEDILANAPERDGDYFKVRKIL</sequence>
<dbReference type="Pfam" id="PF02686">
    <property type="entry name" value="GatC"/>
    <property type="match status" value="1"/>
</dbReference>
<comment type="caution">
    <text evidence="1">The sequence shown here is derived from an EMBL/GenBank/DDBJ whole genome shotgun (WGS) entry which is preliminary data.</text>
</comment>
<evidence type="ECO:0000313" key="1">
    <source>
        <dbReference type="EMBL" id="OGG72603.1"/>
    </source>
</evidence>
<evidence type="ECO:0008006" key="3">
    <source>
        <dbReference type="Google" id="ProtNLM"/>
    </source>
</evidence>